<evidence type="ECO:0000313" key="2">
    <source>
        <dbReference type="Proteomes" id="UP001164250"/>
    </source>
</evidence>
<comment type="caution">
    <text evidence="1">The sequence shown here is derived from an EMBL/GenBank/DDBJ whole genome shotgun (WGS) entry which is preliminary data.</text>
</comment>
<organism evidence="1 2">
    <name type="scientific">Pistacia atlantica</name>
    <dbReference type="NCBI Taxonomy" id="434234"/>
    <lineage>
        <taxon>Eukaryota</taxon>
        <taxon>Viridiplantae</taxon>
        <taxon>Streptophyta</taxon>
        <taxon>Embryophyta</taxon>
        <taxon>Tracheophyta</taxon>
        <taxon>Spermatophyta</taxon>
        <taxon>Magnoliopsida</taxon>
        <taxon>eudicotyledons</taxon>
        <taxon>Gunneridae</taxon>
        <taxon>Pentapetalae</taxon>
        <taxon>rosids</taxon>
        <taxon>malvids</taxon>
        <taxon>Sapindales</taxon>
        <taxon>Anacardiaceae</taxon>
        <taxon>Pistacia</taxon>
    </lineage>
</organism>
<dbReference type="EMBL" id="CM047901">
    <property type="protein sequence ID" value="KAJ0097540.1"/>
    <property type="molecule type" value="Genomic_DNA"/>
</dbReference>
<evidence type="ECO:0000313" key="1">
    <source>
        <dbReference type="EMBL" id="KAJ0097540.1"/>
    </source>
</evidence>
<sequence>MPRRSFSFILIFQISIFWNSKTSLFLLSLSFTLLIYSSQILSNGGQFMRRGENLYSFELTNRSLSLLNEPNFVFRQKRPRFGFEEKPYFPGIMDANNNLPVSCSCFQLLKPSFDEVNHHCSLDVLPILIEEASFPVREKCPLHSSHVQDVYGISVLPEEDVTSPECTSQLAFLSFVEVPFPSKNQMCLDDQLDFQNCINLPMKSTDAYQSCIVDINIDKENLEPLKSNDEIVGSIKSEGTINLLVGLQHMQKVLQRQASLNIDKSPTERIHDAPINRWRRYRRAASFDSRKVVLLFSILSSLGTLILIYLTLRVRLNSDGFSQV</sequence>
<name>A0ACC1BF29_9ROSI</name>
<accession>A0ACC1BF29</accession>
<dbReference type="Proteomes" id="UP001164250">
    <property type="component" value="Chromosome 5"/>
</dbReference>
<proteinExistence type="predicted"/>
<keyword evidence="2" id="KW-1185">Reference proteome</keyword>
<protein>
    <submittedName>
        <fullName evidence="1">Uncharacterized protein</fullName>
    </submittedName>
</protein>
<gene>
    <name evidence="1" type="ORF">Patl1_27221</name>
</gene>
<reference evidence="2" key="1">
    <citation type="journal article" date="2023" name="G3 (Bethesda)">
        <title>Genome assembly and association tests identify interacting loci associated with vigor, precocity, and sex in interspecific pistachio rootstocks.</title>
        <authorList>
            <person name="Palmer W."/>
            <person name="Jacygrad E."/>
            <person name="Sagayaradj S."/>
            <person name="Cavanaugh K."/>
            <person name="Han R."/>
            <person name="Bertier L."/>
            <person name="Beede B."/>
            <person name="Kafkas S."/>
            <person name="Golino D."/>
            <person name="Preece J."/>
            <person name="Michelmore R."/>
        </authorList>
    </citation>
    <scope>NUCLEOTIDE SEQUENCE [LARGE SCALE GENOMIC DNA]</scope>
</reference>